<feature type="region of interest" description="Disordered" evidence="8">
    <location>
        <begin position="175"/>
        <end position="210"/>
    </location>
</feature>
<dbReference type="PANTHER" id="PTHR44329">
    <property type="entry name" value="SERINE/THREONINE-PROTEIN KINASE TNNI3K-RELATED"/>
    <property type="match status" value="1"/>
</dbReference>
<dbReference type="Proteomes" id="UP001445335">
    <property type="component" value="Unassembled WGS sequence"/>
</dbReference>
<keyword evidence="2" id="KW-0808">Transferase</keyword>
<dbReference type="EMBL" id="JALJOU010000063">
    <property type="protein sequence ID" value="KAK9826762.1"/>
    <property type="molecule type" value="Genomic_DNA"/>
</dbReference>
<evidence type="ECO:0000256" key="2">
    <source>
        <dbReference type="ARBA" id="ARBA00022679"/>
    </source>
</evidence>
<proteinExistence type="inferred from homology"/>
<evidence type="ECO:0000256" key="5">
    <source>
        <dbReference type="ARBA" id="ARBA00022840"/>
    </source>
</evidence>
<dbReference type="Pfam" id="PF07714">
    <property type="entry name" value="PK_Tyr_Ser-Thr"/>
    <property type="match status" value="1"/>
</dbReference>
<keyword evidence="5 6" id="KW-0067">ATP-binding</keyword>
<dbReference type="InterPro" id="IPR008271">
    <property type="entry name" value="Ser/Thr_kinase_AS"/>
</dbReference>
<comment type="similarity">
    <text evidence="7">Belongs to the protein kinase superfamily.</text>
</comment>
<keyword evidence="3 6" id="KW-0547">Nucleotide-binding</keyword>
<dbReference type="Gene3D" id="1.10.510.10">
    <property type="entry name" value="Transferase(Phosphotransferase) domain 1"/>
    <property type="match status" value="1"/>
</dbReference>
<keyword evidence="11" id="KW-1185">Reference proteome</keyword>
<comment type="caution">
    <text evidence="10">The sequence shown here is derived from an EMBL/GenBank/DDBJ whole genome shotgun (WGS) entry which is preliminary data.</text>
</comment>
<keyword evidence="4" id="KW-0418">Kinase</keyword>
<evidence type="ECO:0000256" key="4">
    <source>
        <dbReference type="ARBA" id="ARBA00022777"/>
    </source>
</evidence>
<gene>
    <name evidence="10" type="ORF">WJX81_007239</name>
</gene>
<evidence type="ECO:0000256" key="1">
    <source>
        <dbReference type="ARBA" id="ARBA00022527"/>
    </source>
</evidence>
<accession>A0AAW1QZ89</accession>
<reference evidence="10 11" key="1">
    <citation type="journal article" date="2024" name="Nat. Commun.">
        <title>Phylogenomics reveals the evolutionary origins of lichenization in chlorophyte algae.</title>
        <authorList>
            <person name="Puginier C."/>
            <person name="Libourel C."/>
            <person name="Otte J."/>
            <person name="Skaloud P."/>
            <person name="Haon M."/>
            <person name="Grisel S."/>
            <person name="Petersen M."/>
            <person name="Berrin J.G."/>
            <person name="Delaux P.M."/>
            <person name="Dal Grande F."/>
            <person name="Keller J."/>
        </authorList>
    </citation>
    <scope>NUCLEOTIDE SEQUENCE [LARGE SCALE GENOMIC DNA]</scope>
    <source>
        <strain evidence="10 11">SAG 245.80</strain>
    </source>
</reference>
<evidence type="ECO:0000313" key="10">
    <source>
        <dbReference type="EMBL" id="KAK9826762.1"/>
    </source>
</evidence>
<name>A0AAW1QZ89_9CHLO</name>
<feature type="domain" description="Protein kinase" evidence="9">
    <location>
        <begin position="107"/>
        <end position="414"/>
    </location>
</feature>
<evidence type="ECO:0000256" key="3">
    <source>
        <dbReference type="ARBA" id="ARBA00022741"/>
    </source>
</evidence>
<dbReference type="SUPFAM" id="SSF56112">
    <property type="entry name" value="Protein kinase-like (PK-like)"/>
    <property type="match status" value="1"/>
</dbReference>
<feature type="binding site" evidence="6">
    <location>
        <position position="134"/>
    </location>
    <ligand>
        <name>ATP</name>
        <dbReference type="ChEBI" id="CHEBI:30616"/>
    </ligand>
</feature>
<evidence type="ECO:0000256" key="6">
    <source>
        <dbReference type="PROSITE-ProRule" id="PRU10141"/>
    </source>
</evidence>
<protein>
    <recommendedName>
        <fullName evidence="9">Protein kinase domain-containing protein</fullName>
    </recommendedName>
</protein>
<dbReference type="PROSITE" id="PS00107">
    <property type="entry name" value="PROTEIN_KINASE_ATP"/>
    <property type="match status" value="1"/>
</dbReference>
<evidence type="ECO:0000313" key="11">
    <source>
        <dbReference type="Proteomes" id="UP001445335"/>
    </source>
</evidence>
<organism evidence="10 11">
    <name type="scientific">Elliptochloris bilobata</name>
    <dbReference type="NCBI Taxonomy" id="381761"/>
    <lineage>
        <taxon>Eukaryota</taxon>
        <taxon>Viridiplantae</taxon>
        <taxon>Chlorophyta</taxon>
        <taxon>core chlorophytes</taxon>
        <taxon>Trebouxiophyceae</taxon>
        <taxon>Trebouxiophyceae incertae sedis</taxon>
        <taxon>Elliptochloris clade</taxon>
        <taxon>Elliptochloris</taxon>
    </lineage>
</organism>
<feature type="compositionally biased region" description="Low complexity" evidence="8">
    <location>
        <begin position="1"/>
        <end position="12"/>
    </location>
</feature>
<dbReference type="AlphaFoldDB" id="A0AAW1QZ89"/>
<sequence>MAAATSAAAKASGEFPACASTSQPATRTLPAHSAPDALQPPAPLPLGMMLPPRPSAASGTPLGLGDTMGSGWPSKDGSMGGDSCKDSLKSLPSVLRDRSAGSGVGSLELGALLGRGSFGKVYKGRWKGAMVAVKVIEHNECVASKLEGLRESVLSANIQHPNVLSTYKVIQRSAKGDAGGSPVRGSKDSANGSAGHRPGGEGEPSPGDCFEDAQETWMLSEFCDRGNLDRAMTAGRFKNPDGTPNMTTICRSLIDVAAGMDYLHSLGVLHADLKGGNVLLKSTSTFDDPRGFICKVGDFGLSRVLETNSTHVSTNSYGTVAYMPAEMLKDGKMTKAVDVYSFAIIMLELFMGDMVFRGMSSSQVFYKVLMGYRPPVPECMPQGFKDLLVACWDENPINRPPFEDIVRWLRKLYYSSDGAGRDNRRSLDLNPWATN</sequence>
<keyword evidence="1 7" id="KW-0723">Serine/threonine-protein kinase</keyword>
<evidence type="ECO:0000256" key="8">
    <source>
        <dbReference type="SAM" id="MobiDB-lite"/>
    </source>
</evidence>
<dbReference type="InterPro" id="IPR017441">
    <property type="entry name" value="Protein_kinase_ATP_BS"/>
</dbReference>
<dbReference type="Pfam" id="PF00069">
    <property type="entry name" value="Pkinase"/>
    <property type="match status" value="1"/>
</dbReference>
<dbReference type="GO" id="GO:0004674">
    <property type="term" value="F:protein serine/threonine kinase activity"/>
    <property type="evidence" value="ECO:0007669"/>
    <property type="project" value="UniProtKB-KW"/>
</dbReference>
<dbReference type="InterPro" id="IPR001245">
    <property type="entry name" value="Ser-Thr/Tyr_kinase_cat_dom"/>
</dbReference>
<dbReference type="InterPro" id="IPR000719">
    <property type="entry name" value="Prot_kinase_dom"/>
</dbReference>
<evidence type="ECO:0000259" key="9">
    <source>
        <dbReference type="PROSITE" id="PS50011"/>
    </source>
</evidence>
<dbReference type="PROSITE" id="PS00108">
    <property type="entry name" value="PROTEIN_KINASE_ST"/>
    <property type="match status" value="1"/>
</dbReference>
<dbReference type="GO" id="GO:0005524">
    <property type="term" value="F:ATP binding"/>
    <property type="evidence" value="ECO:0007669"/>
    <property type="project" value="UniProtKB-UniRule"/>
</dbReference>
<dbReference type="InterPro" id="IPR011009">
    <property type="entry name" value="Kinase-like_dom_sf"/>
</dbReference>
<dbReference type="PANTHER" id="PTHR44329:SF214">
    <property type="entry name" value="PROTEIN KINASE DOMAIN-CONTAINING PROTEIN"/>
    <property type="match status" value="1"/>
</dbReference>
<dbReference type="SMART" id="SM00220">
    <property type="entry name" value="S_TKc"/>
    <property type="match status" value="1"/>
</dbReference>
<dbReference type="Gene3D" id="3.30.200.20">
    <property type="entry name" value="Phosphorylase Kinase, domain 1"/>
    <property type="match status" value="1"/>
</dbReference>
<dbReference type="PROSITE" id="PS50011">
    <property type="entry name" value="PROTEIN_KINASE_DOM"/>
    <property type="match status" value="1"/>
</dbReference>
<feature type="region of interest" description="Disordered" evidence="8">
    <location>
        <begin position="1"/>
        <end position="85"/>
    </location>
</feature>
<evidence type="ECO:0000256" key="7">
    <source>
        <dbReference type="RuleBase" id="RU000304"/>
    </source>
</evidence>
<dbReference type="InterPro" id="IPR051681">
    <property type="entry name" value="Ser/Thr_Kinases-Pseudokinases"/>
</dbReference>